<keyword evidence="3" id="KW-1185">Reference proteome</keyword>
<dbReference type="EMBL" id="JAATLM010000001">
    <property type="protein sequence ID" value="NIZ69311.1"/>
    <property type="molecule type" value="Genomic_DNA"/>
</dbReference>
<proteinExistence type="predicted"/>
<feature type="compositionally biased region" description="Basic and acidic residues" evidence="1">
    <location>
        <begin position="18"/>
        <end position="32"/>
    </location>
</feature>
<feature type="compositionally biased region" description="Polar residues" evidence="1">
    <location>
        <begin position="1"/>
        <end position="16"/>
    </location>
</feature>
<dbReference type="AlphaFoldDB" id="A0A968GEU7"/>
<protein>
    <submittedName>
        <fullName evidence="2">Uncharacterized protein</fullName>
    </submittedName>
</protein>
<dbReference type="RefSeq" id="WP_167695405.1">
    <property type="nucleotide sequence ID" value="NZ_CP118181.1"/>
</dbReference>
<evidence type="ECO:0000313" key="2">
    <source>
        <dbReference type="EMBL" id="NIZ69311.1"/>
    </source>
</evidence>
<reference evidence="2" key="1">
    <citation type="submission" date="2020-03" db="EMBL/GenBank/DDBJ databases">
        <title>Spirochaetal bacteria isolated from arthropods constitute a novel genus Entomospira genus novum within the order Spirochaetales.</title>
        <authorList>
            <person name="Grana-Miraglia L."/>
            <person name="Sikutova S."/>
            <person name="Fingerle V."/>
            <person name="Sing A."/>
            <person name="Castillo-Ramirez S."/>
            <person name="Margos G."/>
            <person name="Rudolf I."/>
        </authorList>
    </citation>
    <scope>NUCLEOTIDE SEQUENCE</scope>
    <source>
        <strain evidence="2">BR149</strain>
    </source>
</reference>
<organism evidence="2 3">
    <name type="scientific">Entomospira culicis</name>
    <dbReference type="NCBI Taxonomy" id="2719989"/>
    <lineage>
        <taxon>Bacteria</taxon>
        <taxon>Pseudomonadati</taxon>
        <taxon>Spirochaetota</taxon>
        <taxon>Spirochaetia</taxon>
        <taxon>Spirochaetales</taxon>
        <taxon>Spirochaetaceae</taxon>
        <taxon>Entomospira</taxon>
    </lineage>
</organism>
<evidence type="ECO:0000313" key="3">
    <source>
        <dbReference type="Proteomes" id="UP000778951"/>
    </source>
</evidence>
<evidence type="ECO:0000256" key="1">
    <source>
        <dbReference type="SAM" id="MobiDB-lite"/>
    </source>
</evidence>
<name>A0A968GEU7_9SPIO</name>
<feature type="region of interest" description="Disordered" evidence="1">
    <location>
        <begin position="1"/>
        <end position="34"/>
    </location>
</feature>
<gene>
    <name evidence="2" type="ORF">HCT48_03665</name>
</gene>
<comment type="caution">
    <text evidence="2">The sequence shown here is derived from an EMBL/GenBank/DDBJ whole genome shotgun (WGS) entry which is preliminary data.</text>
</comment>
<sequence length="194" mass="22026">MSKRQASINLKSSLDASQEAREATPLEPEARKTPTLLFDPPADLTKMLYMVKVVGGFLNLYIHRKTLSTQKDPELEPYGLANLMMFHPEQIWLAVSQYVRDEYGVYLDAYRIDDLPVDAVFKAIFVFAEGIVKLDIVNMWTYYCKGFDEDLALHVMEDVARLTSLEKMMADDPSKGLAHFLGEVLKQTATRGVK</sequence>
<accession>A0A968GEU7</accession>
<dbReference type="Proteomes" id="UP000778951">
    <property type="component" value="Unassembled WGS sequence"/>
</dbReference>